<dbReference type="GO" id="GO:0052621">
    <property type="term" value="F:diguanylate cyclase activity"/>
    <property type="evidence" value="ECO:0007669"/>
    <property type="project" value="UniProtKB-EC"/>
</dbReference>
<dbReference type="InterPro" id="IPR035965">
    <property type="entry name" value="PAS-like_dom_sf"/>
</dbReference>
<reference evidence="6" key="1">
    <citation type="journal article" date="2019" name="Int. J. Syst. Evol. Microbiol.">
        <title>The Global Catalogue of Microorganisms (GCM) 10K type strain sequencing project: providing services to taxonomists for standard genome sequencing and annotation.</title>
        <authorList>
            <consortium name="The Broad Institute Genomics Platform"/>
            <consortium name="The Broad Institute Genome Sequencing Center for Infectious Disease"/>
            <person name="Wu L."/>
            <person name="Ma J."/>
        </authorList>
    </citation>
    <scope>NUCLEOTIDE SEQUENCE [LARGE SCALE GENOMIC DNA]</scope>
    <source>
        <strain evidence="6">CGMCC 4.1434</strain>
    </source>
</reference>
<dbReference type="RefSeq" id="WP_381435174.1">
    <property type="nucleotide sequence ID" value="NZ_JBHSNO010000006.1"/>
</dbReference>
<evidence type="ECO:0000313" key="6">
    <source>
        <dbReference type="Proteomes" id="UP001596109"/>
    </source>
</evidence>
<dbReference type="EC" id="2.7.7.65" evidence="5"/>
<dbReference type="PROSITE" id="PS50112">
    <property type="entry name" value="PAS"/>
    <property type="match status" value="1"/>
</dbReference>
<dbReference type="SUPFAM" id="SSF55785">
    <property type="entry name" value="PYP-like sensor domain (PAS domain)"/>
    <property type="match status" value="1"/>
</dbReference>
<organism evidence="5 6">
    <name type="scientific">Sporosarcina soli</name>
    <dbReference type="NCBI Taxonomy" id="334736"/>
    <lineage>
        <taxon>Bacteria</taxon>
        <taxon>Bacillati</taxon>
        <taxon>Bacillota</taxon>
        <taxon>Bacilli</taxon>
        <taxon>Bacillales</taxon>
        <taxon>Caryophanaceae</taxon>
        <taxon>Sporosarcina</taxon>
    </lineage>
</organism>
<feature type="domain" description="MHYT" evidence="4">
    <location>
        <begin position="5"/>
        <end position="195"/>
    </location>
</feature>
<keyword evidence="5" id="KW-0808">Transferase</keyword>
<accession>A0ABW0TLU9</accession>
<dbReference type="InterPro" id="IPR000160">
    <property type="entry name" value="GGDEF_dom"/>
</dbReference>
<dbReference type="InterPro" id="IPR043128">
    <property type="entry name" value="Rev_trsase/Diguanyl_cyclase"/>
</dbReference>
<feature type="transmembrane region" description="Helical" evidence="1">
    <location>
        <begin position="70"/>
        <end position="91"/>
    </location>
</feature>
<evidence type="ECO:0000313" key="5">
    <source>
        <dbReference type="EMBL" id="MFC5589776.1"/>
    </source>
</evidence>
<evidence type="ECO:0000259" key="2">
    <source>
        <dbReference type="PROSITE" id="PS50112"/>
    </source>
</evidence>
<gene>
    <name evidence="5" type="ORF">ACFPRA_12800</name>
</gene>
<dbReference type="InterPro" id="IPR005330">
    <property type="entry name" value="MHYT_dom"/>
</dbReference>
<feature type="transmembrane region" description="Helical" evidence="1">
    <location>
        <begin position="103"/>
        <end position="125"/>
    </location>
</feature>
<dbReference type="PROSITE" id="PS50887">
    <property type="entry name" value="GGDEF"/>
    <property type="match status" value="1"/>
</dbReference>
<evidence type="ECO:0000259" key="3">
    <source>
        <dbReference type="PROSITE" id="PS50887"/>
    </source>
</evidence>
<dbReference type="EMBL" id="JBHSNO010000006">
    <property type="protein sequence ID" value="MFC5589776.1"/>
    <property type="molecule type" value="Genomic_DNA"/>
</dbReference>
<protein>
    <submittedName>
        <fullName evidence="5">Diguanylate cyclase domain-containing protein</fullName>
        <ecNumber evidence="5">2.7.7.65</ecNumber>
    </submittedName>
</protein>
<keyword evidence="1" id="KW-0472">Membrane</keyword>
<dbReference type="Gene3D" id="3.30.70.270">
    <property type="match status" value="1"/>
</dbReference>
<feature type="transmembrane region" description="Helical" evidence="1">
    <location>
        <begin position="40"/>
        <end position="64"/>
    </location>
</feature>
<evidence type="ECO:0000259" key="4">
    <source>
        <dbReference type="PROSITE" id="PS50924"/>
    </source>
</evidence>
<evidence type="ECO:0000256" key="1">
    <source>
        <dbReference type="PROSITE-ProRule" id="PRU00244"/>
    </source>
</evidence>
<dbReference type="Pfam" id="PF03707">
    <property type="entry name" value="MHYT"/>
    <property type="match status" value="2"/>
</dbReference>
<keyword evidence="6" id="KW-1185">Reference proteome</keyword>
<dbReference type="PANTHER" id="PTHR46663:SF2">
    <property type="entry name" value="GGDEF DOMAIN-CONTAINING PROTEIN"/>
    <property type="match status" value="1"/>
</dbReference>
<sequence>MHGTHDSTLILLSFIIAFLASFTGLDTIRRVSFSVRKRKFFWLSCGSIAMGLGVWAIHFIAMLAFQLPVLIHYLVSLSIIIAIVAAFWCLSLISLSEVNIARLFVGGIIFGIGISGMHLVGMAAIKELSIHYQTFSLIFSISFSLVVSIIALLLVFRSSESGKNMRNSAKVISSVVMAIAIVGTHYMAMAATTFTSYQPFQVGAPVIHTQTTVIPVTISALIILGVFLVMSFVLDQKWEDEIAFKGAILESVLDCVIIIDQYGEIIECNPAVKAIFGYAREEIIGQQLEKKLLLPTLTENVEKAFTFTAIEGKMICDERLEVTGVRQDRSTFPIELIVTKIKKTGSPLFTIYARDITPLKQTEENIRKMAYHDTLTGLPNRRFFDEALRMSLEEAKKVHAEVAVLFLDLDHFKKINDSMGHSFGDLLLKSVAERLKQCVDQKHFVARNGGDEFTIILNNTSVQKAENIVKQVIDCITHPFLLEEQTIEITTSVGVALFPKDAPDEETLVKYADMAMYETKKNGKNNYTFYHHSASYLS</sequence>
<feature type="domain" description="PAS" evidence="2">
    <location>
        <begin position="248"/>
        <end position="313"/>
    </location>
</feature>
<dbReference type="InterPro" id="IPR029787">
    <property type="entry name" value="Nucleotide_cyclase"/>
</dbReference>
<dbReference type="CDD" id="cd00130">
    <property type="entry name" value="PAS"/>
    <property type="match status" value="1"/>
</dbReference>
<feature type="transmembrane region" description="Helical" evidence="1">
    <location>
        <begin position="212"/>
        <end position="234"/>
    </location>
</feature>
<dbReference type="InterPro" id="IPR000014">
    <property type="entry name" value="PAS"/>
</dbReference>
<name>A0ABW0TLU9_9BACL</name>
<dbReference type="Proteomes" id="UP001596109">
    <property type="component" value="Unassembled WGS sequence"/>
</dbReference>
<dbReference type="InterPro" id="IPR052163">
    <property type="entry name" value="DGC-Regulatory_Protein"/>
</dbReference>
<dbReference type="SMART" id="SM00091">
    <property type="entry name" value="PAS"/>
    <property type="match status" value="1"/>
</dbReference>
<keyword evidence="5" id="KW-0548">Nucleotidyltransferase</keyword>
<dbReference type="PROSITE" id="PS50924">
    <property type="entry name" value="MHYT"/>
    <property type="match status" value="1"/>
</dbReference>
<dbReference type="PANTHER" id="PTHR46663">
    <property type="entry name" value="DIGUANYLATE CYCLASE DGCT-RELATED"/>
    <property type="match status" value="1"/>
</dbReference>
<feature type="domain" description="GGDEF" evidence="3">
    <location>
        <begin position="400"/>
        <end position="532"/>
    </location>
</feature>
<dbReference type="SUPFAM" id="SSF55073">
    <property type="entry name" value="Nucleotide cyclase"/>
    <property type="match status" value="1"/>
</dbReference>
<proteinExistence type="predicted"/>
<dbReference type="Gene3D" id="3.30.450.20">
    <property type="entry name" value="PAS domain"/>
    <property type="match status" value="1"/>
</dbReference>
<feature type="transmembrane region" description="Helical" evidence="1">
    <location>
        <begin position="137"/>
        <end position="156"/>
    </location>
</feature>
<feature type="transmembrane region" description="Helical" evidence="1">
    <location>
        <begin position="168"/>
        <end position="192"/>
    </location>
</feature>
<feature type="transmembrane region" description="Helical" evidence="1">
    <location>
        <begin position="6"/>
        <end position="28"/>
    </location>
</feature>
<dbReference type="NCBIfam" id="TIGR00254">
    <property type="entry name" value="GGDEF"/>
    <property type="match status" value="1"/>
</dbReference>
<dbReference type="CDD" id="cd01949">
    <property type="entry name" value="GGDEF"/>
    <property type="match status" value="1"/>
</dbReference>
<comment type="caution">
    <text evidence="5">The sequence shown here is derived from an EMBL/GenBank/DDBJ whole genome shotgun (WGS) entry which is preliminary data.</text>
</comment>
<dbReference type="SMART" id="SM00267">
    <property type="entry name" value="GGDEF"/>
    <property type="match status" value="1"/>
</dbReference>
<dbReference type="Pfam" id="PF00990">
    <property type="entry name" value="GGDEF"/>
    <property type="match status" value="1"/>
</dbReference>
<dbReference type="Pfam" id="PF13426">
    <property type="entry name" value="PAS_9"/>
    <property type="match status" value="1"/>
</dbReference>
<keyword evidence="1" id="KW-1133">Transmembrane helix</keyword>
<keyword evidence="1" id="KW-0812">Transmembrane</keyword>
<dbReference type="NCBIfam" id="TIGR00229">
    <property type="entry name" value="sensory_box"/>
    <property type="match status" value="1"/>
</dbReference>